<dbReference type="PROSITE" id="PS50075">
    <property type="entry name" value="CARRIER"/>
    <property type="match status" value="1"/>
</dbReference>
<keyword evidence="3" id="KW-0596">Phosphopantetheine</keyword>
<dbReference type="GO" id="GO:0071766">
    <property type="term" value="P:Actinobacterium-type cell wall biogenesis"/>
    <property type="evidence" value="ECO:0007669"/>
    <property type="project" value="UniProtKB-ARBA"/>
</dbReference>
<dbReference type="Pfam" id="PF00668">
    <property type="entry name" value="Condensation"/>
    <property type="match status" value="1"/>
</dbReference>
<dbReference type="Pfam" id="PF00550">
    <property type="entry name" value="PP-binding"/>
    <property type="match status" value="1"/>
</dbReference>
<dbReference type="GO" id="GO:0043041">
    <property type="term" value="P:amino acid activation for nonribosomal peptide biosynthetic process"/>
    <property type="evidence" value="ECO:0007669"/>
    <property type="project" value="TreeGrafter"/>
</dbReference>
<evidence type="ECO:0000256" key="3">
    <source>
        <dbReference type="ARBA" id="ARBA00022450"/>
    </source>
</evidence>
<dbReference type="SUPFAM" id="SSF52777">
    <property type="entry name" value="CoA-dependent acyltransferases"/>
    <property type="match status" value="2"/>
</dbReference>
<dbReference type="InterPro" id="IPR025110">
    <property type="entry name" value="AMP-bd_C"/>
</dbReference>
<sequence>MYLVAVIKNSSQNRTVLILKRNSEFKERALPISLAQVLAHHALSVPDKVAFRFLSKQGLEVDTPTYSVLARQVCEMGGGLLARGLLPGQPVVLACGKPAEFIRGFLAIVHAGGIAVPVPVNGLRRARLEHVLSDCNPFALLLSDAGSVARHQDIRTRSALIALDELANLPVPPYAASEQDFCFIQYTSGSTSAPKGVVVTHRQLAANSQMISAVFGHDRSTRFASWLPLFHDMGLVGAALHPLLIGAQAILMPTQAFQERPERWLKMISDYRAHTSGAPDFAYRLCAAIDEPWRLEGIDLSSWRVAYNGAERVSAKTLGRFTARMAIYGFDPKAWLPCYGLAETTLLSAGRRQDSNVQISRLCRAALERGHAVAPLLGQPATEIVSSGAVAPGADIRIVDPLNMSLLADGNVGEIWIAGEHVASRYWAGDTSAFGATLTVNPRVSYLRTGDLGFLAEDQLYVTGRLKDLIIIAGRNIYPADIEELAREAHPILAQARLVALALTPEQLTEFMGRGSHEALDVEQLVLIAELPVLPASVELQRLVEAVLHSSEHPLAAIIWVAKADISVTTSGKIQRAEALRKLLERQYRVRSVWLSPTVGDSLDGALARLAQTLGARSTQSMVTAALAEVFSTAASLPMPPAADLPLLAIGLSSLVATHLFARLSEATQVRVSSAPLYDGWSLAQLGTWLRQQPQVPSPARTTPDRLLAGQQAIVQRRIERGDGAYSLAFAVSGPAPAIDQVAALAVQLPNHMAMLGLRVNATVAGPCFTWDDAPVPVPVTHFTGSAQEFLTARCAEAFDLTQGPLQLVRIHVEDESAETLLVRVHHIAADFWGMLWIARYLVQPTGQPPEARQPAVPSVDSADLKYWRDELAAFNPVLLPSERSIVPAPAPHCVPFTLPQEPLNHLTQATGQTPFAVVLTCMFALVQRWTGHWDGTVGVPISDTSGGRQGYGIRVVPVRAKLAPTHAFAEAARHVGRKIAGALIHDSATLDQIIAQWRQARAEAGSLFEIAAVHLPAVADVPPSWRRLILRDGRSQVQVEGLTLSCDGLGPHALEQPIEMVSCETSVGVEGVVRIDAGCFSVATARRIAQGLEQMLAAAAQNPTVALQALVDQSISRGWQTVPRINTAARSLPAMISEWANSHADLPAIQTHEETLSYQQLEEASNWLARQILQQFKPTLIAVRSGKPSEWLVGVLAGMKTGAAILPLDNSLPTQRLQALLTMSGSDLLLESELAGEPALPVDEVPRMSLSQPDTRTQLEHIALPEIPIDSHAYLIFTSGSTGQPKGVRQTHKTFGHFLQWQAQSLDMAPGARVAQIAAPGFDVALCEIFGALCHGATLVMPQRTVDLAPSRLLQWLDDAAITTVQITPSRLDEMLRGSSGWPRALKTLATVGEPLRLTLAGELLKRGGPPLKLINIYGPTETVAACWHPVTAADLQRVRIPVGRPIPGRAVEVRDTAGLPVPVGVQGEIYLRTADMSDGYTGATGDAGFVLSPSRAADGCGLYRTGDIGRWTADAVLEVLGRLDNQVKFKGVRIELEEVESALALHPAVHAAVASVRQVEATPRLIAYLEADEGTLVADVRRFALNHLPLVAVPSLIVVVAHLPRTPNGKLDRRALAAWELPQPAATPVDAGLSPNLLRLQGTIAALWQEVLPHEDAPGADTDFFGMGGHSIHAMQMLNLLKTRTGVAIGLAQFLAEPTVSALASLVDSYLTLTRPAEVN</sequence>
<evidence type="ECO:0000256" key="2">
    <source>
        <dbReference type="ARBA" id="ARBA00006432"/>
    </source>
</evidence>
<dbReference type="InterPro" id="IPR036736">
    <property type="entry name" value="ACP-like_sf"/>
</dbReference>
<dbReference type="PROSITE" id="PS00455">
    <property type="entry name" value="AMP_BINDING"/>
    <property type="match status" value="2"/>
</dbReference>
<dbReference type="GO" id="GO:0006631">
    <property type="term" value="P:fatty acid metabolic process"/>
    <property type="evidence" value="ECO:0007669"/>
    <property type="project" value="UniProtKB-KW"/>
</dbReference>
<dbReference type="CDD" id="cd05930">
    <property type="entry name" value="A_NRPS"/>
    <property type="match status" value="1"/>
</dbReference>
<dbReference type="InterPro" id="IPR045851">
    <property type="entry name" value="AMP-bd_C_sf"/>
</dbReference>
<dbReference type="InterPro" id="IPR042099">
    <property type="entry name" value="ANL_N_sf"/>
</dbReference>
<dbReference type="InterPro" id="IPR020806">
    <property type="entry name" value="PKS_PP-bd"/>
</dbReference>
<evidence type="ECO:0000313" key="9">
    <source>
        <dbReference type="Proteomes" id="UP000276615"/>
    </source>
</evidence>
<dbReference type="Gene3D" id="3.30.559.30">
    <property type="entry name" value="Nonribosomal peptide synthetase, condensation domain"/>
    <property type="match status" value="1"/>
</dbReference>
<dbReference type="Pfam" id="PF00501">
    <property type="entry name" value="AMP-binding"/>
    <property type="match status" value="2"/>
</dbReference>
<keyword evidence="4" id="KW-0597">Phosphoprotein</keyword>
<dbReference type="Gene3D" id="3.40.50.12780">
    <property type="entry name" value="N-terminal domain of ligase-like"/>
    <property type="match status" value="2"/>
</dbReference>
<dbReference type="InterPro" id="IPR001242">
    <property type="entry name" value="Condensation_dom"/>
</dbReference>
<dbReference type="SUPFAM" id="SSF47336">
    <property type="entry name" value="ACP-like"/>
    <property type="match status" value="2"/>
</dbReference>
<dbReference type="GO" id="GO:0044550">
    <property type="term" value="P:secondary metabolite biosynthetic process"/>
    <property type="evidence" value="ECO:0007669"/>
    <property type="project" value="TreeGrafter"/>
</dbReference>
<gene>
    <name evidence="8" type="ORF">ALP92_05118</name>
</gene>
<evidence type="ECO:0000256" key="1">
    <source>
        <dbReference type="ARBA" id="ARBA00001957"/>
    </source>
</evidence>
<dbReference type="Gene3D" id="3.30.559.10">
    <property type="entry name" value="Chloramphenicol acetyltransferase-like domain"/>
    <property type="match status" value="1"/>
</dbReference>
<dbReference type="InterPro" id="IPR006162">
    <property type="entry name" value="Ppantetheine_attach_site"/>
</dbReference>
<reference evidence="8 9" key="1">
    <citation type="submission" date="2018-08" db="EMBL/GenBank/DDBJ databases">
        <title>Recombination of ecologically and evolutionarily significant loci maintains genetic cohesion in the Pseudomonas syringae species complex.</title>
        <authorList>
            <person name="Dillon M."/>
            <person name="Thakur S."/>
            <person name="Almeida R.N.D."/>
            <person name="Weir B.S."/>
            <person name="Guttman D.S."/>
        </authorList>
    </citation>
    <scope>NUCLEOTIDE SEQUENCE [LARGE SCALE GENOMIC DNA]</scope>
    <source>
        <strain evidence="8 9">ICMP 8670</strain>
    </source>
</reference>
<dbReference type="GO" id="GO:0008610">
    <property type="term" value="P:lipid biosynthetic process"/>
    <property type="evidence" value="ECO:0007669"/>
    <property type="project" value="InterPro"/>
</dbReference>
<comment type="similarity">
    <text evidence="2">Belongs to the ATP-dependent AMP-binding enzyme family.</text>
</comment>
<dbReference type="Proteomes" id="UP000276615">
    <property type="component" value="Unassembled WGS sequence"/>
</dbReference>
<keyword evidence="5" id="KW-0276">Fatty acid metabolism</keyword>
<dbReference type="PANTHER" id="PTHR45527:SF1">
    <property type="entry name" value="FATTY ACID SYNTHASE"/>
    <property type="match status" value="1"/>
</dbReference>
<dbReference type="EMBL" id="RBRQ01000227">
    <property type="protein sequence ID" value="RMR06929.1"/>
    <property type="molecule type" value="Genomic_DNA"/>
</dbReference>
<proteinExistence type="inferred from homology"/>
<comment type="cofactor">
    <cofactor evidence="1">
        <name>pantetheine 4'-phosphate</name>
        <dbReference type="ChEBI" id="CHEBI:47942"/>
    </cofactor>
</comment>
<dbReference type="PROSITE" id="PS00012">
    <property type="entry name" value="PHOSPHOPANTETHEINE"/>
    <property type="match status" value="1"/>
</dbReference>
<name>A0A3M4RW55_9PSED</name>
<evidence type="ECO:0000256" key="4">
    <source>
        <dbReference type="ARBA" id="ARBA00022553"/>
    </source>
</evidence>
<dbReference type="SMART" id="SM00823">
    <property type="entry name" value="PKS_PP"/>
    <property type="match status" value="2"/>
</dbReference>
<dbReference type="GO" id="GO:0031177">
    <property type="term" value="F:phosphopantetheine binding"/>
    <property type="evidence" value="ECO:0007669"/>
    <property type="project" value="InterPro"/>
</dbReference>
<feature type="domain" description="Carrier" evidence="7">
    <location>
        <begin position="1637"/>
        <end position="1713"/>
    </location>
</feature>
<organism evidence="8 9">
    <name type="scientific">Pseudomonas syringae pv. primulae</name>
    <dbReference type="NCBI Taxonomy" id="251707"/>
    <lineage>
        <taxon>Bacteria</taxon>
        <taxon>Pseudomonadati</taxon>
        <taxon>Pseudomonadota</taxon>
        <taxon>Gammaproteobacteria</taxon>
        <taxon>Pseudomonadales</taxon>
        <taxon>Pseudomonadaceae</taxon>
        <taxon>Pseudomonas</taxon>
    </lineage>
</organism>
<evidence type="ECO:0000313" key="8">
    <source>
        <dbReference type="EMBL" id="RMR06929.1"/>
    </source>
</evidence>
<keyword evidence="6" id="KW-0443">Lipid metabolism</keyword>
<dbReference type="InterPro" id="IPR009081">
    <property type="entry name" value="PP-bd_ACP"/>
</dbReference>
<comment type="caution">
    <text evidence="8">The sequence shown here is derived from an EMBL/GenBank/DDBJ whole genome shotgun (WGS) entry which is preliminary data.</text>
</comment>
<dbReference type="Gene3D" id="1.10.1200.10">
    <property type="entry name" value="ACP-like"/>
    <property type="match status" value="2"/>
</dbReference>
<evidence type="ECO:0000256" key="6">
    <source>
        <dbReference type="ARBA" id="ARBA00023098"/>
    </source>
</evidence>
<dbReference type="SUPFAM" id="SSF56801">
    <property type="entry name" value="Acetyl-CoA synthetase-like"/>
    <property type="match status" value="2"/>
</dbReference>
<protein>
    <submittedName>
        <fullName evidence="8">Non-ribosomal peptide synthase</fullName>
    </submittedName>
</protein>
<dbReference type="Gene3D" id="3.30.300.30">
    <property type="match status" value="2"/>
</dbReference>
<dbReference type="InterPro" id="IPR000873">
    <property type="entry name" value="AMP-dep_synth/lig_dom"/>
</dbReference>
<dbReference type="InterPro" id="IPR040097">
    <property type="entry name" value="FAAL/FAAC"/>
</dbReference>
<dbReference type="InterPro" id="IPR023213">
    <property type="entry name" value="CAT-like_dom_sf"/>
</dbReference>
<dbReference type="GO" id="GO:0003824">
    <property type="term" value="F:catalytic activity"/>
    <property type="evidence" value="ECO:0007669"/>
    <property type="project" value="InterPro"/>
</dbReference>
<evidence type="ECO:0000256" key="5">
    <source>
        <dbReference type="ARBA" id="ARBA00022832"/>
    </source>
</evidence>
<dbReference type="Pfam" id="PF13193">
    <property type="entry name" value="AMP-binding_C"/>
    <property type="match status" value="1"/>
</dbReference>
<evidence type="ECO:0000259" key="7">
    <source>
        <dbReference type="PROSITE" id="PS50075"/>
    </source>
</evidence>
<dbReference type="PANTHER" id="PTHR45527">
    <property type="entry name" value="NONRIBOSOMAL PEPTIDE SYNTHETASE"/>
    <property type="match status" value="1"/>
</dbReference>
<accession>A0A3M4RW55</accession>
<dbReference type="FunFam" id="3.40.50.12780:FF:000013">
    <property type="entry name" value="Long-chain-fatty-acid--AMP ligase FadD32"/>
    <property type="match status" value="1"/>
</dbReference>
<dbReference type="InterPro" id="IPR020845">
    <property type="entry name" value="AMP-binding_CS"/>
</dbReference>
<dbReference type="GO" id="GO:0005737">
    <property type="term" value="C:cytoplasm"/>
    <property type="evidence" value="ECO:0007669"/>
    <property type="project" value="TreeGrafter"/>
</dbReference>
<dbReference type="CDD" id="cd05931">
    <property type="entry name" value="FAAL"/>
    <property type="match status" value="1"/>
</dbReference>